<evidence type="ECO:0000313" key="13">
    <source>
        <dbReference type="EMBL" id="REE96751.1"/>
    </source>
</evidence>
<dbReference type="InterPro" id="IPR011527">
    <property type="entry name" value="ABC1_TM_dom"/>
</dbReference>
<dbReference type="Proteomes" id="UP000256661">
    <property type="component" value="Unassembled WGS sequence"/>
</dbReference>
<dbReference type="SUPFAM" id="SSF52540">
    <property type="entry name" value="P-loop containing nucleoside triphosphate hydrolases"/>
    <property type="match status" value="1"/>
</dbReference>
<organism evidence="13 14">
    <name type="scientific">Thermomonospora umbrina</name>
    <dbReference type="NCBI Taxonomy" id="111806"/>
    <lineage>
        <taxon>Bacteria</taxon>
        <taxon>Bacillati</taxon>
        <taxon>Actinomycetota</taxon>
        <taxon>Actinomycetes</taxon>
        <taxon>Streptosporangiales</taxon>
        <taxon>Thermomonosporaceae</taxon>
        <taxon>Thermomonospora</taxon>
    </lineage>
</organism>
<dbReference type="GO" id="GO:0016887">
    <property type="term" value="F:ATP hydrolysis activity"/>
    <property type="evidence" value="ECO:0007669"/>
    <property type="project" value="InterPro"/>
</dbReference>
<dbReference type="SUPFAM" id="SSF90123">
    <property type="entry name" value="ABC transporter transmembrane region"/>
    <property type="match status" value="1"/>
</dbReference>
<dbReference type="OrthoDB" id="9806127at2"/>
<feature type="transmembrane region" description="Helical" evidence="10">
    <location>
        <begin position="153"/>
        <end position="172"/>
    </location>
</feature>
<comment type="similarity">
    <text evidence="9">Belongs to the ABC transporter superfamily. Lipid exporter (TC 3.A.1.106) family.</text>
</comment>
<dbReference type="PROSITE" id="PS50893">
    <property type="entry name" value="ABC_TRANSPORTER_2"/>
    <property type="match status" value="1"/>
</dbReference>
<keyword evidence="5" id="KW-0547">Nucleotide-binding</keyword>
<evidence type="ECO:0000256" key="3">
    <source>
        <dbReference type="ARBA" id="ARBA00022475"/>
    </source>
</evidence>
<dbReference type="Gene3D" id="1.20.1560.10">
    <property type="entry name" value="ABC transporter type 1, transmembrane domain"/>
    <property type="match status" value="1"/>
</dbReference>
<evidence type="ECO:0000259" key="12">
    <source>
        <dbReference type="PROSITE" id="PS50929"/>
    </source>
</evidence>
<feature type="domain" description="ABC transporter" evidence="11">
    <location>
        <begin position="332"/>
        <end position="566"/>
    </location>
</feature>
<dbReference type="PROSITE" id="PS50929">
    <property type="entry name" value="ABC_TM1F"/>
    <property type="match status" value="1"/>
</dbReference>
<keyword evidence="4 10" id="KW-0812">Transmembrane</keyword>
<evidence type="ECO:0000256" key="1">
    <source>
        <dbReference type="ARBA" id="ARBA00004651"/>
    </source>
</evidence>
<keyword evidence="8 10" id="KW-0472">Membrane</keyword>
<comment type="subcellular location">
    <subcellularLocation>
        <location evidence="1">Cell membrane</location>
        <topology evidence="1">Multi-pass membrane protein</topology>
    </subcellularLocation>
</comment>
<feature type="domain" description="ABC transmembrane type-1" evidence="12">
    <location>
        <begin position="17"/>
        <end position="296"/>
    </location>
</feature>
<gene>
    <name evidence="13" type="ORF">DFJ69_2198</name>
</gene>
<dbReference type="InterPro" id="IPR027417">
    <property type="entry name" value="P-loop_NTPase"/>
</dbReference>
<dbReference type="PANTHER" id="PTHR43394:SF1">
    <property type="entry name" value="ATP-BINDING CASSETTE SUB-FAMILY B MEMBER 10, MITOCHONDRIAL"/>
    <property type="match status" value="1"/>
</dbReference>
<sequence length="579" mass="61655">MRGEVLRLVAGHRGPVAAGIVLTLAGSGLGLAQPLLVRRAIEAAGSGRTAWAVIVALVALFLAQAALEGVVRYVLARTGEGIVLGIRLHLVDHLLRLRMPVYDRHRTGDLISRVGTDTMALRRVVATGFTDAVTGCLGLIGAAALMIWLDPGLFLLVAALVAVAAGALAGALRGMRSASLRGQEATGEMAADLERALGAIRTVRAVGAEGRETARIGGRARDAHAANLRTARFDALAAPAGDIAITGSFLLVLLIGGARVASGAASVADLVAFLMYMVYLTGPLGSLFEAVGVIRQGSGAVHRINEALSWPPEREGEVVPPQEPSRESRTLLEFQDVRFAYEPGRPVLHDVSFEVPRHGHVAIIGPSGAGKSTVFALIERFYDPDGGRILFDGHDVRRLDRGRYRSLIGLVEQDCPMLYGTLRDNLAYAVPDADPEDLDGVIALSGLSDLVERLPEGLDTPVGERGAALSGGERQRVAIARALLAKPRLLLLDEPASHLDADSEMALRRTLLRLSRECALIVIAHRLTTVRAASSIVVLREGRVTATGTHEHLMGHDAYYRGLVSEWLGHQRARGMSWT</sequence>
<protein>
    <submittedName>
        <fullName evidence="13">ATP-binding cassette subfamily B protein</fullName>
    </submittedName>
</protein>
<evidence type="ECO:0000256" key="10">
    <source>
        <dbReference type="SAM" id="Phobius"/>
    </source>
</evidence>
<feature type="transmembrane region" description="Helical" evidence="10">
    <location>
        <begin position="49"/>
        <end position="67"/>
    </location>
</feature>
<dbReference type="CDD" id="cd18551">
    <property type="entry name" value="ABC_6TM_LmrA_like"/>
    <property type="match status" value="1"/>
</dbReference>
<feature type="transmembrane region" description="Helical" evidence="10">
    <location>
        <begin position="236"/>
        <end position="258"/>
    </location>
</feature>
<dbReference type="RefSeq" id="WP_116022350.1">
    <property type="nucleotide sequence ID" value="NZ_QTTT01000001.1"/>
</dbReference>
<dbReference type="GO" id="GO:0005524">
    <property type="term" value="F:ATP binding"/>
    <property type="evidence" value="ECO:0007669"/>
    <property type="project" value="UniProtKB-KW"/>
</dbReference>
<proteinExistence type="inferred from homology"/>
<keyword evidence="2" id="KW-0813">Transport</keyword>
<name>A0A3D9SYQ5_9ACTN</name>
<comment type="caution">
    <text evidence="13">The sequence shown here is derived from an EMBL/GenBank/DDBJ whole genome shotgun (WGS) entry which is preliminary data.</text>
</comment>
<feature type="transmembrane region" description="Helical" evidence="10">
    <location>
        <begin position="124"/>
        <end position="147"/>
    </location>
</feature>
<feature type="transmembrane region" description="Helical" evidence="10">
    <location>
        <begin position="16"/>
        <end position="37"/>
    </location>
</feature>
<keyword evidence="14" id="KW-1185">Reference proteome</keyword>
<evidence type="ECO:0000256" key="4">
    <source>
        <dbReference type="ARBA" id="ARBA00022692"/>
    </source>
</evidence>
<evidence type="ECO:0000256" key="6">
    <source>
        <dbReference type="ARBA" id="ARBA00022840"/>
    </source>
</evidence>
<evidence type="ECO:0000256" key="7">
    <source>
        <dbReference type="ARBA" id="ARBA00022989"/>
    </source>
</evidence>
<dbReference type="AlphaFoldDB" id="A0A3D9SYQ5"/>
<dbReference type="GO" id="GO:0005886">
    <property type="term" value="C:plasma membrane"/>
    <property type="evidence" value="ECO:0007669"/>
    <property type="project" value="UniProtKB-SubCell"/>
</dbReference>
<dbReference type="PANTHER" id="PTHR43394">
    <property type="entry name" value="ATP-DEPENDENT PERMEASE MDL1, MITOCHONDRIAL"/>
    <property type="match status" value="1"/>
</dbReference>
<keyword evidence="6 13" id="KW-0067">ATP-binding</keyword>
<keyword evidence="7 10" id="KW-1133">Transmembrane helix</keyword>
<dbReference type="InterPro" id="IPR036640">
    <property type="entry name" value="ABC1_TM_sf"/>
</dbReference>
<dbReference type="EMBL" id="QTTT01000001">
    <property type="protein sequence ID" value="REE96751.1"/>
    <property type="molecule type" value="Genomic_DNA"/>
</dbReference>
<evidence type="ECO:0000256" key="9">
    <source>
        <dbReference type="ARBA" id="ARBA00061644"/>
    </source>
</evidence>
<accession>A0A3D9SYQ5</accession>
<dbReference type="SMART" id="SM00382">
    <property type="entry name" value="AAA"/>
    <property type="match status" value="1"/>
</dbReference>
<dbReference type="GO" id="GO:0015421">
    <property type="term" value="F:ABC-type oligopeptide transporter activity"/>
    <property type="evidence" value="ECO:0007669"/>
    <property type="project" value="TreeGrafter"/>
</dbReference>
<dbReference type="PROSITE" id="PS00211">
    <property type="entry name" value="ABC_TRANSPORTER_1"/>
    <property type="match status" value="1"/>
</dbReference>
<evidence type="ECO:0000256" key="8">
    <source>
        <dbReference type="ARBA" id="ARBA00023136"/>
    </source>
</evidence>
<dbReference type="InterPro" id="IPR003439">
    <property type="entry name" value="ABC_transporter-like_ATP-bd"/>
</dbReference>
<evidence type="ECO:0000256" key="5">
    <source>
        <dbReference type="ARBA" id="ARBA00022741"/>
    </source>
</evidence>
<dbReference type="InterPro" id="IPR017871">
    <property type="entry name" value="ABC_transporter-like_CS"/>
</dbReference>
<dbReference type="FunFam" id="3.40.50.300:FF:000299">
    <property type="entry name" value="ABC transporter ATP-binding protein/permease"/>
    <property type="match status" value="1"/>
</dbReference>
<feature type="transmembrane region" description="Helical" evidence="10">
    <location>
        <begin position="270"/>
        <end position="294"/>
    </location>
</feature>
<evidence type="ECO:0000313" key="14">
    <source>
        <dbReference type="Proteomes" id="UP000256661"/>
    </source>
</evidence>
<dbReference type="Gene3D" id="3.40.50.300">
    <property type="entry name" value="P-loop containing nucleotide triphosphate hydrolases"/>
    <property type="match status" value="1"/>
</dbReference>
<keyword evidence="3" id="KW-1003">Cell membrane</keyword>
<dbReference type="Pfam" id="PF00005">
    <property type="entry name" value="ABC_tran"/>
    <property type="match status" value="1"/>
</dbReference>
<dbReference type="InterPro" id="IPR003593">
    <property type="entry name" value="AAA+_ATPase"/>
</dbReference>
<dbReference type="InterPro" id="IPR039421">
    <property type="entry name" value="Type_1_exporter"/>
</dbReference>
<evidence type="ECO:0000256" key="2">
    <source>
        <dbReference type="ARBA" id="ARBA00022448"/>
    </source>
</evidence>
<reference evidence="13 14" key="1">
    <citation type="submission" date="2018-08" db="EMBL/GenBank/DDBJ databases">
        <title>Sequencing the genomes of 1000 actinobacteria strains.</title>
        <authorList>
            <person name="Klenk H.-P."/>
        </authorList>
    </citation>
    <scope>NUCLEOTIDE SEQUENCE [LARGE SCALE GENOMIC DNA]</scope>
    <source>
        <strain evidence="13 14">DSM 43927</strain>
    </source>
</reference>
<evidence type="ECO:0000259" key="11">
    <source>
        <dbReference type="PROSITE" id="PS50893"/>
    </source>
</evidence>
<dbReference type="Pfam" id="PF00664">
    <property type="entry name" value="ABC_membrane"/>
    <property type="match status" value="1"/>
</dbReference>